<keyword evidence="2 5" id="KW-0547">Nucleotide-binding</keyword>
<dbReference type="InParanoid" id="A0A0V0R1I7"/>
<comment type="caution">
    <text evidence="8">The sequence shown here is derived from an EMBL/GenBank/DDBJ whole genome shotgun (WGS) entry which is preliminary data.</text>
</comment>
<feature type="domain" description="Protein kinase" evidence="7">
    <location>
        <begin position="1"/>
        <end position="229"/>
    </location>
</feature>
<dbReference type="InterPro" id="IPR011009">
    <property type="entry name" value="Kinase-like_dom_sf"/>
</dbReference>
<keyword evidence="9" id="KW-1185">Reference proteome</keyword>
<dbReference type="GO" id="GO:0000407">
    <property type="term" value="C:phagophore assembly site"/>
    <property type="evidence" value="ECO:0007669"/>
    <property type="project" value="TreeGrafter"/>
</dbReference>
<dbReference type="GO" id="GO:0005829">
    <property type="term" value="C:cytosol"/>
    <property type="evidence" value="ECO:0007669"/>
    <property type="project" value="TreeGrafter"/>
</dbReference>
<dbReference type="Gene3D" id="1.10.510.10">
    <property type="entry name" value="Transferase(Phosphotransferase) domain 1"/>
    <property type="match status" value="1"/>
</dbReference>
<keyword evidence="1" id="KW-0808">Transferase</keyword>
<dbReference type="PANTHER" id="PTHR24348">
    <property type="entry name" value="SERINE/THREONINE-PROTEIN KINASE UNC-51-RELATED"/>
    <property type="match status" value="1"/>
</dbReference>
<dbReference type="InterPro" id="IPR045269">
    <property type="entry name" value="Atg1-like"/>
</dbReference>
<dbReference type="Pfam" id="PF00069">
    <property type="entry name" value="Pkinase"/>
    <property type="match status" value="1"/>
</dbReference>
<dbReference type="GO" id="GO:0004674">
    <property type="term" value="F:protein serine/threonine kinase activity"/>
    <property type="evidence" value="ECO:0007669"/>
    <property type="project" value="InterPro"/>
</dbReference>
<dbReference type="GO" id="GO:0005524">
    <property type="term" value="F:ATP binding"/>
    <property type="evidence" value="ECO:0007669"/>
    <property type="project" value="UniProtKB-UniRule"/>
</dbReference>
<sequence>MAGKKTIGNYTLIKEIGMGSFSRVYFAMDQEKNEYAIKKIPRNPQYIVFQYCKYGDLRVCQGQFFQKGLPEIIVQKIMQQLVSAMKGVREIGIVHRDLKLGNILIKENFGILLADFGFAKIQSEFFMNSYCGTPITMAPEILKRQNYDEKCDIWSLGIITYQLLFGVPPFMPKKGDWEMTLLSAIENSKMNFDTLNISNQNCKDFLKQCLKSDPSKRINYDDLFNHLYIQQKLTHEQEKEIETVFQDYLKRSEEQQQKKQEQFIQQSINIQNMLKQKKEKSKNQTGDGNSNSKGNSIEKADDVEEDQVEFLYKDTELIKNYFEQIPDKQLNQFLAQECFQISQEEFLKPTELQIRDHFMKVKQSVQEDKLLLDLYLDQTILSLRCLQQNLKYLIQNVDLKVYLESYHLFDLPINLLAKNQFIKLMKEIQEFLVQIGDKISDENCNPNKTLVGNFKFLVLKEIQYINDESENINQQNADEMLRRYKYLRQLWIVTEQSHLNPQCSLIIKNLRGEKFITSKLKNSLNEQETRKIYMYIKENQQAIEQAEENEKSTMENNKIIDLNEDEFQKISNINELNVIQVSVSNRNLYNETIYNQSTSKYYQQRDISLILQILNDKIDDLSDNLQQYN</sequence>
<dbReference type="SUPFAM" id="SSF56112">
    <property type="entry name" value="Protein kinase-like (PK-like)"/>
    <property type="match status" value="1"/>
</dbReference>
<dbReference type="GO" id="GO:0005776">
    <property type="term" value="C:autophagosome"/>
    <property type="evidence" value="ECO:0007669"/>
    <property type="project" value="TreeGrafter"/>
</dbReference>
<evidence type="ECO:0000256" key="2">
    <source>
        <dbReference type="ARBA" id="ARBA00022741"/>
    </source>
</evidence>
<protein>
    <submittedName>
        <fullName evidence="8">Protein kinase-like domain</fullName>
    </submittedName>
</protein>
<dbReference type="InterPro" id="IPR008271">
    <property type="entry name" value="Ser/Thr_kinase_AS"/>
</dbReference>
<keyword evidence="3 8" id="KW-0418">Kinase</keyword>
<name>A0A0V0R1I7_PSEPJ</name>
<organism evidence="8 9">
    <name type="scientific">Pseudocohnilembus persalinus</name>
    <name type="common">Ciliate</name>
    <dbReference type="NCBI Taxonomy" id="266149"/>
    <lineage>
        <taxon>Eukaryota</taxon>
        <taxon>Sar</taxon>
        <taxon>Alveolata</taxon>
        <taxon>Ciliophora</taxon>
        <taxon>Intramacronucleata</taxon>
        <taxon>Oligohymenophorea</taxon>
        <taxon>Scuticociliatia</taxon>
        <taxon>Philasterida</taxon>
        <taxon>Pseudocohnilembidae</taxon>
        <taxon>Pseudocohnilembus</taxon>
    </lineage>
</organism>
<dbReference type="SMART" id="SM00220">
    <property type="entry name" value="S_TKc"/>
    <property type="match status" value="1"/>
</dbReference>
<dbReference type="PANTHER" id="PTHR24348:SF22">
    <property type="entry name" value="NON-SPECIFIC SERINE_THREONINE PROTEIN KINASE"/>
    <property type="match status" value="1"/>
</dbReference>
<gene>
    <name evidence="8" type="ORF">PPERSA_11698</name>
</gene>
<proteinExistence type="predicted"/>
<keyword evidence="4 5" id="KW-0067">ATP-binding</keyword>
<evidence type="ECO:0000256" key="6">
    <source>
        <dbReference type="SAM" id="MobiDB-lite"/>
    </source>
</evidence>
<dbReference type="PROSITE" id="PS00107">
    <property type="entry name" value="PROTEIN_KINASE_ATP"/>
    <property type="match status" value="1"/>
</dbReference>
<evidence type="ECO:0000256" key="5">
    <source>
        <dbReference type="PROSITE-ProRule" id="PRU10141"/>
    </source>
</evidence>
<reference evidence="8 9" key="1">
    <citation type="journal article" date="2015" name="Sci. Rep.">
        <title>Genome of the facultative scuticociliatosis pathogen Pseudocohnilembus persalinus provides insight into its virulence through horizontal gene transfer.</title>
        <authorList>
            <person name="Xiong J."/>
            <person name="Wang G."/>
            <person name="Cheng J."/>
            <person name="Tian M."/>
            <person name="Pan X."/>
            <person name="Warren A."/>
            <person name="Jiang C."/>
            <person name="Yuan D."/>
            <person name="Miao W."/>
        </authorList>
    </citation>
    <scope>NUCLEOTIDE SEQUENCE [LARGE SCALE GENOMIC DNA]</scope>
    <source>
        <strain evidence="8">36N120E</strain>
    </source>
</reference>
<feature type="compositionally biased region" description="Polar residues" evidence="6">
    <location>
        <begin position="283"/>
        <end position="295"/>
    </location>
</feature>
<dbReference type="GO" id="GO:0016020">
    <property type="term" value="C:membrane"/>
    <property type="evidence" value="ECO:0007669"/>
    <property type="project" value="TreeGrafter"/>
</dbReference>
<evidence type="ECO:0000256" key="3">
    <source>
        <dbReference type="ARBA" id="ARBA00022777"/>
    </source>
</evidence>
<feature type="region of interest" description="Disordered" evidence="6">
    <location>
        <begin position="275"/>
        <end position="299"/>
    </location>
</feature>
<dbReference type="Proteomes" id="UP000054937">
    <property type="component" value="Unassembled WGS sequence"/>
</dbReference>
<dbReference type="GO" id="GO:0000045">
    <property type="term" value="P:autophagosome assembly"/>
    <property type="evidence" value="ECO:0007669"/>
    <property type="project" value="TreeGrafter"/>
</dbReference>
<dbReference type="EMBL" id="LDAU01000069">
    <property type="protein sequence ID" value="KRX08221.1"/>
    <property type="molecule type" value="Genomic_DNA"/>
</dbReference>
<dbReference type="GO" id="GO:0010506">
    <property type="term" value="P:regulation of autophagy"/>
    <property type="evidence" value="ECO:0007669"/>
    <property type="project" value="InterPro"/>
</dbReference>
<accession>A0A0V0R1I7</accession>
<dbReference type="AlphaFoldDB" id="A0A0V0R1I7"/>
<dbReference type="PROSITE" id="PS50011">
    <property type="entry name" value="PROTEIN_KINASE_DOM"/>
    <property type="match status" value="1"/>
</dbReference>
<evidence type="ECO:0000259" key="7">
    <source>
        <dbReference type="PROSITE" id="PS50011"/>
    </source>
</evidence>
<dbReference type="Gene3D" id="3.30.200.20">
    <property type="entry name" value="Phosphorylase Kinase, domain 1"/>
    <property type="match status" value="1"/>
</dbReference>
<evidence type="ECO:0000313" key="9">
    <source>
        <dbReference type="Proteomes" id="UP000054937"/>
    </source>
</evidence>
<evidence type="ECO:0000313" key="8">
    <source>
        <dbReference type="EMBL" id="KRX08221.1"/>
    </source>
</evidence>
<dbReference type="InterPro" id="IPR000719">
    <property type="entry name" value="Prot_kinase_dom"/>
</dbReference>
<dbReference type="InterPro" id="IPR017441">
    <property type="entry name" value="Protein_kinase_ATP_BS"/>
</dbReference>
<feature type="binding site" evidence="5">
    <location>
        <position position="39"/>
    </location>
    <ligand>
        <name>ATP</name>
        <dbReference type="ChEBI" id="CHEBI:30616"/>
    </ligand>
</feature>
<evidence type="ECO:0000256" key="4">
    <source>
        <dbReference type="ARBA" id="ARBA00022840"/>
    </source>
</evidence>
<evidence type="ECO:0000256" key="1">
    <source>
        <dbReference type="ARBA" id="ARBA00022679"/>
    </source>
</evidence>
<dbReference type="PROSITE" id="PS00108">
    <property type="entry name" value="PROTEIN_KINASE_ST"/>
    <property type="match status" value="1"/>
</dbReference>